<dbReference type="AlphaFoldDB" id="A0AAE0ZY06"/>
<reference evidence="1" key="1">
    <citation type="journal article" date="2023" name="G3 (Bethesda)">
        <title>A reference genome for the long-term kleptoplast-retaining sea slug Elysia crispata morphotype clarki.</title>
        <authorList>
            <person name="Eastman K.E."/>
            <person name="Pendleton A.L."/>
            <person name="Shaikh M.A."/>
            <person name="Suttiyut T."/>
            <person name="Ogas R."/>
            <person name="Tomko P."/>
            <person name="Gavelis G."/>
            <person name="Widhalm J.R."/>
            <person name="Wisecaver J.H."/>
        </authorList>
    </citation>
    <scope>NUCLEOTIDE SEQUENCE</scope>
    <source>
        <strain evidence="1">ECLA1</strain>
    </source>
</reference>
<dbReference type="EMBL" id="JAWDGP010003066">
    <property type="protein sequence ID" value="KAK3777649.1"/>
    <property type="molecule type" value="Genomic_DNA"/>
</dbReference>
<protein>
    <submittedName>
        <fullName evidence="1">Uncharacterized protein</fullName>
    </submittedName>
</protein>
<proteinExistence type="predicted"/>
<evidence type="ECO:0000313" key="2">
    <source>
        <dbReference type="Proteomes" id="UP001283361"/>
    </source>
</evidence>
<name>A0AAE0ZY06_9GAST</name>
<keyword evidence="2" id="KW-1185">Reference proteome</keyword>
<gene>
    <name evidence="1" type="ORF">RRG08_021760</name>
</gene>
<evidence type="ECO:0000313" key="1">
    <source>
        <dbReference type="EMBL" id="KAK3777649.1"/>
    </source>
</evidence>
<accession>A0AAE0ZY06</accession>
<organism evidence="1 2">
    <name type="scientific">Elysia crispata</name>
    <name type="common">lettuce slug</name>
    <dbReference type="NCBI Taxonomy" id="231223"/>
    <lineage>
        <taxon>Eukaryota</taxon>
        <taxon>Metazoa</taxon>
        <taxon>Spiralia</taxon>
        <taxon>Lophotrochozoa</taxon>
        <taxon>Mollusca</taxon>
        <taxon>Gastropoda</taxon>
        <taxon>Heterobranchia</taxon>
        <taxon>Euthyneura</taxon>
        <taxon>Panpulmonata</taxon>
        <taxon>Sacoglossa</taxon>
        <taxon>Placobranchoidea</taxon>
        <taxon>Plakobranchidae</taxon>
        <taxon>Elysia</taxon>
    </lineage>
</organism>
<sequence length="268" mass="29117">MAEGTPVLMAHDIHVTSFNGVSPFEDFEAEMGALLWANPGLSAPQKKDLVISHLGPDVRSELACQSDRETAEELLVLTTLKKVYRDFAVALGSTRYFTTRRASGPVAQGAAGTALPDLRHSIYPDPWGGKLGSEAGDGSLVIGQEAYKTIRHFSHRINRAFTSLKAGHDRDGAGPVLESLLRDQFIAGLRSDGLRLHLVKHRIGRADASFLDIREFTLMLSSEEAEEGLANQTAVSGRTALTAATATEIRLVLDQLRSLTERLEARSQ</sequence>
<comment type="caution">
    <text evidence="1">The sequence shown here is derived from an EMBL/GenBank/DDBJ whole genome shotgun (WGS) entry which is preliminary data.</text>
</comment>
<dbReference type="Proteomes" id="UP001283361">
    <property type="component" value="Unassembled WGS sequence"/>
</dbReference>